<dbReference type="AlphaFoldDB" id="A0A9P5YQX4"/>
<dbReference type="InterPro" id="IPR000719">
    <property type="entry name" value="Prot_kinase_dom"/>
</dbReference>
<dbReference type="PANTHER" id="PTHR38248">
    <property type="entry name" value="FUNK1 6"/>
    <property type="match status" value="1"/>
</dbReference>
<dbReference type="OrthoDB" id="5592585at2759"/>
<protein>
    <recommendedName>
        <fullName evidence="2">Protein kinase domain-containing protein</fullName>
    </recommendedName>
</protein>
<dbReference type="EMBL" id="MU155391">
    <property type="protein sequence ID" value="KAF9474212.1"/>
    <property type="molecule type" value="Genomic_DNA"/>
</dbReference>
<dbReference type="GO" id="GO:0004672">
    <property type="term" value="F:protein kinase activity"/>
    <property type="evidence" value="ECO:0007669"/>
    <property type="project" value="InterPro"/>
</dbReference>
<dbReference type="Proteomes" id="UP000807469">
    <property type="component" value="Unassembled WGS sequence"/>
</dbReference>
<accession>A0A9P5YQX4</accession>
<feature type="compositionally biased region" description="Basic and acidic residues" evidence="1">
    <location>
        <begin position="709"/>
        <end position="724"/>
    </location>
</feature>
<evidence type="ECO:0000259" key="2">
    <source>
        <dbReference type="PROSITE" id="PS50011"/>
    </source>
</evidence>
<sequence>MSRSTTPNVDDASHVTSLPLPPSRIPAPISPKPSQASVTGPPIPQSTPMAPKQTSKAIHTTQHYLYTGRKNEHAAEMVNKFVGPMPFTNFLKKFLPPPPDAEAFVFSEVAKKKFEEATSKKSEAAMYTPLLHALRLCVDDFNFVDTHASGDPNSGVLADEYLKPDLTLYPPGPPPSRTTDISKAEIVVEVKFSADDDPFTDDPKSNFVRSSEGAKNTAGQVTSYAIAQFDLQFRVHAFSILIINNYARIIYWDRAGSVVTEMLPLNGSQLAEFLWRYTRSTPEARGFDNTVIPATEEEAAEAEAELKDYESPSVDFVKFLVRNDLDPGEVYHYIGRRPVFKYNSSMTGRATRTFVVWDPERKKILFLKDTWRIANIAKEGDVYVELHNAGVQNIAPLERAGDLHQRTRAQECTGEAWARWGKKRPFRTHEHYRLVLGVVGRSLTTFKSTKELVTAVLDAIKAHDQMYKLGILHRDISVGNILILPNGRGILIDFDLCKRVEELQGARQVERSGTWQFMSARLQMSAIPLTPKLSDDLESFLHVLIWVALLYMPNNMSPESLTRRLDIVFDAAQTSNGFMTGGEDKRVFLRSHAVRDCGFVEGPLFDLLATLSETFGALYALPPKRNARPLLVQTWEYQQELVKQLDSSDWMIETFSEALEQDGWPANDAAKMNELAERTNAYQKKRKTRTHTQTVDYMVGIPEGAEAEKENVAPHDESQTDVQERPSTPRPNKRSRIDDESEEPPSPSKSPCRADRVLMRLNTDDAA</sequence>
<feature type="region of interest" description="Disordered" evidence="1">
    <location>
        <begin position="1"/>
        <end position="54"/>
    </location>
</feature>
<dbReference type="InterPro" id="IPR008266">
    <property type="entry name" value="Tyr_kinase_AS"/>
</dbReference>
<dbReference type="GO" id="GO:0005524">
    <property type="term" value="F:ATP binding"/>
    <property type="evidence" value="ECO:0007669"/>
    <property type="project" value="InterPro"/>
</dbReference>
<dbReference type="Gene3D" id="1.10.510.10">
    <property type="entry name" value="Transferase(Phosphotransferase) domain 1"/>
    <property type="match status" value="1"/>
</dbReference>
<feature type="compositionally biased region" description="Pro residues" evidence="1">
    <location>
        <begin position="19"/>
        <end position="31"/>
    </location>
</feature>
<feature type="domain" description="Protein kinase" evidence="2">
    <location>
        <begin position="277"/>
        <end position="642"/>
    </location>
</feature>
<keyword evidence="4" id="KW-1185">Reference proteome</keyword>
<evidence type="ECO:0000313" key="4">
    <source>
        <dbReference type="Proteomes" id="UP000807469"/>
    </source>
</evidence>
<evidence type="ECO:0000256" key="1">
    <source>
        <dbReference type="SAM" id="MobiDB-lite"/>
    </source>
</evidence>
<dbReference type="Pfam" id="PF17667">
    <property type="entry name" value="Pkinase_fungal"/>
    <property type="match status" value="1"/>
</dbReference>
<dbReference type="InterPro" id="IPR011009">
    <property type="entry name" value="Kinase-like_dom_sf"/>
</dbReference>
<feature type="region of interest" description="Disordered" evidence="1">
    <location>
        <begin position="709"/>
        <end position="767"/>
    </location>
</feature>
<proteinExistence type="predicted"/>
<organism evidence="3 4">
    <name type="scientific">Pholiota conissans</name>
    <dbReference type="NCBI Taxonomy" id="109636"/>
    <lineage>
        <taxon>Eukaryota</taxon>
        <taxon>Fungi</taxon>
        <taxon>Dikarya</taxon>
        <taxon>Basidiomycota</taxon>
        <taxon>Agaricomycotina</taxon>
        <taxon>Agaricomycetes</taxon>
        <taxon>Agaricomycetidae</taxon>
        <taxon>Agaricales</taxon>
        <taxon>Agaricineae</taxon>
        <taxon>Strophariaceae</taxon>
        <taxon>Pholiota</taxon>
    </lineage>
</organism>
<gene>
    <name evidence="3" type="ORF">BDN70DRAFT_997210</name>
</gene>
<comment type="caution">
    <text evidence="3">The sequence shown here is derived from an EMBL/GenBank/DDBJ whole genome shotgun (WGS) entry which is preliminary data.</text>
</comment>
<name>A0A9P5YQX4_9AGAR</name>
<dbReference type="PANTHER" id="PTHR38248:SF2">
    <property type="entry name" value="FUNK1 11"/>
    <property type="match status" value="1"/>
</dbReference>
<dbReference type="PROSITE" id="PS50011">
    <property type="entry name" value="PROTEIN_KINASE_DOM"/>
    <property type="match status" value="1"/>
</dbReference>
<evidence type="ECO:0000313" key="3">
    <source>
        <dbReference type="EMBL" id="KAF9474212.1"/>
    </source>
</evidence>
<dbReference type="PROSITE" id="PS00109">
    <property type="entry name" value="PROTEIN_KINASE_TYR"/>
    <property type="match status" value="1"/>
</dbReference>
<dbReference type="SUPFAM" id="SSF56112">
    <property type="entry name" value="Protein kinase-like (PK-like)"/>
    <property type="match status" value="1"/>
</dbReference>
<dbReference type="InterPro" id="IPR040976">
    <property type="entry name" value="Pkinase_fungal"/>
</dbReference>
<reference evidence="3" key="1">
    <citation type="submission" date="2020-11" db="EMBL/GenBank/DDBJ databases">
        <authorList>
            <consortium name="DOE Joint Genome Institute"/>
            <person name="Ahrendt S."/>
            <person name="Riley R."/>
            <person name="Andreopoulos W."/>
            <person name="Labutti K."/>
            <person name="Pangilinan J."/>
            <person name="Ruiz-Duenas F.J."/>
            <person name="Barrasa J.M."/>
            <person name="Sanchez-Garcia M."/>
            <person name="Camarero S."/>
            <person name="Miyauchi S."/>
            <person name="Serrano A."/>
            <person name="Linde D."/>
            <person name="Babiker R."/>
            <person name="Drula E."/>
            <person name="Ayuso-Fernandez I."/>
            <person name="Pacheco R."/>
            <person name="Padilla G."/>
            <person name="Ferreira P."/>
            <person name="Barriuso J."/>
            <person name="Kellner H."/>
            <person name="Castanera R."/>
            <person name="Alfaro M."/>
            <person name="Ramirez L."/>
            <person name="Pisabarro A.G."/>
            <person name="Kuo A."/>
            <person name="Tritt A."/>
            <person name="Lipzen A."/>
            <person name="He G."/>
            <person name="Yan M."/>
            <person name="Ng V."/>
            <person name="Cullen D."/>
            <person name="Martin F."/>
            <person name="Rosso M.-N."/>
            <person name="Henrissat B."/>
            <person name="Hibbett D."/>
            <person name="Martinez A.T."/>
            <person name="Grigoriev I.V."/>
        </authorList>
    </citation>
    <scope>NUCLEOTIDE SEQUENCE</scope>
    <source>
        <strain evidence="3">CIRM-BRFM 674</strain>
    </source>
</reference>